<dbReference type="Gene3D" id="2.30.30.110">
    <property type="match status" value="1"/>
</dbReference>
<dbReference type="PANTHER" id="PTHR33988:SF2">
    <property type="entry name" value="ENDORIBONUCLEASE MAZF"/>
    <property type="match status" value="1"/>
</dbReference>
<protein>
    <submittedName>
        <fullName evidence="2">mRNA-degrading endonuclease, toxin component of the MazEF toxin-antitoxin module</fullName>
    </submittedName>
</protein>
<proteinExistence type="predicted"/>
<keyword evidence="2" id="KW-0378">Hydrolase</keyword>
<dbReference type="Pfam" id="PF02452">
    <property type="entry name" value="PemK_toxin"/>
    <property type="match status" value="1"/>
</dbReference>
<dbReference type="GO" id="GO:0003677">
    <property type="term" value="F:DNA binding"/>
    <property type="evidence" value="ECO:0007669"/>
    <property type="project" value="InterPro"/>
</dbReference>
<reference evidence="2" key="1">
    <citation type="submission" date="2019-02" db="EMBL/GenBank/DDBJ databases">
        <authorList>
            <person name="Gruber-Vodicka R. H."/>
            <person name="Seah K. B. B."/>
        </authorList>
    </citation>
    <scope>NUCLEOTIDE SEQUENCE</scope>
    <source>
        <strain evidence="2">BECK_M6</strain>
    </source>
</reference>
<dbReference type="GO" id="GO:0016075">
    <property type="term" value="P:rRNA catabolic process"/>
    <property type="evidence" value="ECO:0007669"/>
    <property type="project" value="TreeGrafter"/>
</dbReference>
<dbReference type="InterPro" id="IPR003477">
    <property type="entry name" value="PemK-like"/>
</dbReference>
<dbReference type="InterPro" id="IPR011067">
    <property type="entry name" value="Plasmid_toxin/cell-grow_inhib"/>
</dbReference>
<dbReference type="AlphaFoldDB" id="A0A450V309"/>
<keyword evidence="2" id="KW-0255">Endonuclease</keyword>
<evidence type="ECO:0000256" key="1">
    <source>
        <dbReference type="SAM" id="MobiDB-lite"/>
    </source>
</evidence>
<organism evidence="2">
    <name type="scientific">Candidatus Kentrum sp. LFY</name>
    <dbReference type="NCBI Taxonomy" id="2126342"/>
    <lineage>
        <taxon>Bacteria</taxon>
        <taxon>Pseudomonadati</taxon>
        <taxon>Pseudomonadota</taxon>
        <taxon>Gammaproteobacteria</taxon>
        <taxon>Candidatus Kentrum</taxon>
    </lineage>
</organism>
<dbReference type="GO" id="GO:0004521">
    <property type="term" value="F:RNA endonuclease activity"/>
    <property type="evidence" value="ECO:0007669"/>
    <property type="project" value="TreeGrafter"/>
</dbReference>
<dbReference type="PANTHER" id="PTHR33988">
    <property type="entry name" value="ENDORIBONUCLEASE MAZF-RELATED"/>
    <property type="match status" value="1"/>
</dbReference>
<feature type="region of interest" description="Disordered" evidence="1">
    <location>
        <begin position="100"/>
        <end position="131"/>
    </location>
</feature>
<keyword evidence="2" id="KW-0540">Nuclease</keyword>
<dbReference type="SUPFAM" id="SSF50118">
    <property type="entry name" value="Cell growth inhibitor/plasmid maintenance toxic component"/>
    <property type="match status" value="1"/>
</dbReference>
<dbReference type="GO" id="GO:0006402">
    <property type="term" value="P:mRNA catabolic process"/>
    <property type="evidence" value="ECO:0007669"/>
    <property type="project" value="TreeGrafter"/>
</dbReference>
<dbReference type="EMBL" id="CAADFH010000094">
    <property type="protein sequence ID" value="VFJ99159.1"/>
    <property type="molecule type" value="Genomic_DNA"/>
</dbReference>
<gene>
    <name evidence="2" type="ORF">BECKLFY1418A_GA0070994_109411</name>
</gene>
<evidence type="ECO:0000313" key="2">
    <source>
        <dbReference type="EMBL" id="VFJ99159.1"/>
    </source>
</evidence>
<name>A0A450V309_9GAMM</name>
<sequence length="131" mass="14479">MREQEIKRGDVRWINPDPTQGSEIRKTRPCVVLTHDTLDNLRRTVVVVPLSTAARPYPPITVPVTCQTGAVVAVIDQIRAVANLDRGRKLAIYHCVLRKGDGKPPPYHCDPGKSNGKSPPYHCDFGKSNGK</sequence>
<accession>A0A450V309</accession>